<comment type="caution">
    <text evidence="1">The sequence shown here is derived from an EMBL/GenBank/DDBJ whole genome shotgun (WGS) entry which is preliminary data.</text>
</comment>
<accession>A0A4Z1KN10</accession>
<reference evidence="1 2" key="1">
    <citation type="submission" date="2017-12" db="EMBL/GenBank/DDBJ databases">
        <title>Comparative genomics of Botrytis spp.</title>
        <authorList>
            <person name="Valero-Jimenez C.A."/>
            <person name="Tapia P."/>
            <person name="Veloso J."/>
            <person name="Silva-Moreno E."/>
            <person name="Staats M."/>
            <person name="Valdes J.H."/>
            <person name="Van Kan J.A.L."/>
        </authorList>
    </citation>
    <scope>NUCLEOTIDE SEQUENCE [LARGE SCALE GENOMIC DNA]</scope>
    <source>
        <strain evidence="1 2">MUCL3349</strain>
    </source>
</reference>
<evidence type="ECO:0000313" key="2">
    <source>
        <dbReference type="Proteomes" id="UP000297280"/>
    </source>
</evidence>
<protein>
    <submittedName>
        <fullName evidence="1">Uncharacterized protein</fullName>
    </submittedName>
</protein>
<dbReference type="AlphaFoldDB" id="A0A4Z1KN10"/>
<name>A0A4Z1KN10_9HELO</name>
<sequence length="98" mass="11296">MASIIFSKLWQDLTNSIVSSTSTCRQNYTTDSLNQKARILTNVYSIKRNAMIGTLAVLPEKLRRCPESVMESNYDEWVIRQDLKRQIGEKRSGIQEIN</sequence>
<keyword evidence="2" id="KW-1185">Reference proteome</keyword>
<evidence type="ECO:0000313" key="1">
    <source>
        <dbReference type="EMBL" id="TGO82625.1"/>
    </source>
</evidence>
<organism evidence="1 2">
    <name type="scientific">Botrytis porri</name>
    <dbReference type="NCBI Taxonomy" id="87229"/>
    <lineage>
        <taxon>Eukaryota</taxon>
        <taxon>Fungi</taxon>
        <taxon>Dikarya</taxon>
        <taxon>Ascomycota</taxon>
        <taxon>Pezizomycotina</taxon>
        <taxon>Leotiomycetes</taxon>
        <taxon>Helotiales</taxon>
        <taxon>Sclerotiniaceae</taxon>
        <taxon>Botrytis</taxon>
    </lineage>
</organism>
<dbReference type="EMBL" id="PQXO01000787">
    <property type="protein sequence ID" value="TGO82625.1"/>
    <property type="molecule type" value="Genomic_DNA"/>
</dbReference>
<gene>
    <name evidence="1" type="ORF">BPOR_0790g00060</name>
</gene>
<proteinExistence type="predicted"/>
<dbReference type="Proteomes" id="UP000297280">
    <property type="component" value="Unassembled WGS sequence"/>
</dbReference>